<dbReference type="CDD" id="cd00412">
    <property type="entry name" value="pyrophosphatase"/>
    <property type="match status" value="1"/>
</dbReference>
<dbReference type="STRING" id="74557.A0A1W0A040"/>
<dbReference type="PROSITE" id="PS00387">
    <property type="entry name" value="PPASE"/>
    <property type="match status" value="1"/>
</dbReference>
<dbReference type="InterPro" id="IPR008162">
    <property type="entry name" value="Pyrophosphatase"/>
</dbReference>
<sequence>MELEHVIGFTGRAKDTLHAHPKDSDVFITSMGAAVIVGRVSDSHSQEFLRAHDEEITALSVSRSGLLLASGQLPSTRRNGAGAVIVVWELATHAQLYHLQGFSCRIIKMSFSPDDHFLLAAGQDGQVILWDLRTSEVVFTKTFASPVTILNWGRVEEKTRRPKYTLTFAHSSQLIVNELFYDIACMQYKLESSPCSMPSTGMVREYLSASMTQTNDTLLAGTFAGELVVFNADARVFKCTIPISSNGVHSIACCPANGYIYVGAGDGMLKKLVGAHSEWNLVGQVQLIGAISGLAVACDGQTVLAGTAAGRIFRVHATDLIVQELTVSHLAPVMACAFSGSSSESFASLSKDGSLKVWDLSSYRVKCSASENIAGLSLCYSKHQNNNSASFLVTGWADGWLRAYDADNGTRVWHISKAHRGEVTSVVANDKCIVSGSTDGGVNIWSISTRELLMQFHEHKRGVTQVLIDIIKPHHVHSCGLDRALFIYDLKTERRAVVHQVREGAFHSMSQRLDSENEIITGGADGRLLFWDCDVSEAVKAMQDPNHVRISTLQVSPSGRFLATGSDDCHIKIYLINDDVMIASAQGHSNAINQLAWSPDERQLVSHKYATSLVGAKDTVDARLVFRSKNNKVISPWHDIPLRPAGFEKDPSIFNFVNEIPKGGRAKMEIATKEENNPIKQDVKKGNLRFYHFDSLVNYGCIPQTWEDPEHIDESTRYGGDNDPIDVVEIGSRVAETGEVYPVKVLGVLGMIDEDETDWKVIAIATTDPLADKLHDLNDVLLNLPQIVPNIRTWFRDYKIPDGKPPSEFAFDGKAMDKSFAIQVIEQTHTSWKQLNVKKLSSALWLKH</sequence>
<dbReference type="InterPro" id="IPR019775">
    <property type="entry name" value="WD40_repeat_CS"/>
</dbReference>
<feature type="repeat" description="WD" evidence="9">
    <location>
        <begin position="416"/>
        <end position="455"/>
    </location>
</feature>
<keyword evidence="7" id="KW-0378">Hydrolase</keyword>
<feature type="domain" description="Anaphase-promoting complex subunit 4-like WD40" evidence="10">
    <location>
        <begin position="100"/>
        <end position="153"/>
    </location>
</feature>
<dbReference type="Pfam" id="PF00719">
    <property type="entry name" value="Pyrophosphatase"/>
    <property type="match status" value="1"/>
</dbReference>
<comment type="cofactor">
    <cofactor evidence="1">
        <name>Mg(2+)</name>
        <dbReference type="ChEBI" id="CHEBI:18420"/>
    </cofactor>
</comment>
<evidence type="ECO:0000256" key="7">
    <source>
        <dbReference type="ARBA" id="ARBA00022801"/>
    </source>
</evidence>
<dbReference type="EC" id="3.6.1.1" evidence="3"/>
<keyword evidence="6" id="KW-0677">Repeat</keyword>
<gene>
    <name evidence="11" type="ORF">THRCLA_04030</name>
</gene>
<comment type="caution">
    <text evidence="11">The sequence shown here is derived from an EMBL/GenBank/DDBJ whole genome shotgun (WGS) entry which is preliminary data.</text>
</comment>
<comment type="similarity">
    <text evidence="2">Belongs to the PPase family.</text>
</comment>
<evidence type="ECO:0000313" key="11">
    <source>
        <dbReference type="EMBL" id="OQS03653.1"/>
    </source>
</evidence>
<organism evidence="11 12">
    <name type="scientific">Thraustotheca clavata</name>
    <dbReference type="NCBI Taxonomy" id="74557"/>
    <lineage>
        <taxon>Eukaryota</taxon>
        <taxon>Sar</taxon>
        <taxon>Stramenopiles</taxon>
        <taxon>Oomycota</taxon>
        <taxon>Saprolegniomycetes</taxon>
        <taxon>Saprolegniales</taxon>
        <taxon>Achlyaceae</taxon>
        <taxon>Thraustotheca</taxon>
    </lineage>
</organism>
<dbReference type="GO" id="GO:0004427">
    <property type="term" value="F:inorganic diphosphate phosphatase activity"/>
    <property type="evidence" value="ECO:0007669"/>
    <property type="project" value="UniProtKB-EC"/>
</dbReference>
<dbReference type="GO" id="GO:0006796">
    <property type="term" value="P:phosphate-containing compound metabolic process"/>
    <property type="evidence" value="ECO:0007669"/>
    <property type="project" value="InterPro"/>
</dbReference>
<dbReference type="SUPFAM" id="SSF50978">
    <property type="entry name" value="WD40 repeat-like"/>
    <property type="match status" value="2"/>
</dbReference>
<dbReference type="Gene3D" id="2.130.10.10">
    <property type="entry name" value="YVTN repeat-like/Quinoprotein amine dehydrogenase"/>
    <property type="match status" value="3"/>
</dbReference>
<keyword evidence="8" id="KW-0460">Magnesium</keyword>
<keyword evidence="4 9" id="KW-0853">WD repeat</keyword>
<name>A0A1W0A040_9STRA</name>
<proteinExistence type="inferred from homology"/>
<evidence type="ECO:0000256" key="4">
    <source>
        <dbReference type="ARBA" id="ARBA00022574"/>
    </source>
</evidence>
<dbReference type="InterPro" id="IPR001680">
    <property type="entry name" value="WD40_rpt"/>
</dbReference>
<dbReference type="PANTHER" id="PTHR10286">
    <property type="entry name" value="INORGANIC PYROPHOSPHATASE"/>
    <property type="match status" value="1"/>
</dbReference>
<evidence type="ECO:0000256" key="1">
    <source>
        <dbReference type="ARBA" id="ARBA00001946"/>
    </source>
</evidence>
<keyword evidence="12" id="KW-1185">Reference proteome</keyword>
<dbReference type="PRINTS" id="PR00320">
    <property type="entry name" value="GPROTEINBRPT"/>
</dbReference>
<dbReference type="GO" id="GO:0005737">
    <property type="term" value="C:cytoplasm"/>
    <property type="evidence" value="ECO:0007669"/>
    <property type="project" value="InterPro"/>
</dbReference>
<dbReference type="SMART" id="SM00320">
    <property type="entry name" value="WD40"/>
    <property type="match status" value="9"/>
</dbReference>
<dbReference type="AlphaFoldDB" id="A0A1W0A040"/>
<evidence type="ECO:0000256" key="9">
    <source>
        <dbReference type="PROSITE-ProRule" id="PRU00221"/>
    </source>
</evidence>
<evidence type="ECO:0000256" key="3">
    <source>
        <dbReference type="ARBA" id="ARBA00012146"/>
    </source>
</evidence>
<dbReference type="Pfam" id="PF12894">
    <property type="entry name" value="ANAPC4_WD40"/>
    <property type="match status" value="1"/>
</dbReference>
<dbReference type="Pfam" id="PF00400">
    <property type="entry name" value="WD40"/>
    <property type="match status" value="4"/>
</dbReference>
<dbReference type="OrthoDB" id="10264376at2759"/>
<evidence type="ECO:0000256" key="5">
    <source>
        <dbReference type="ARBA" id="ARBA00022723"/>
    </source>
</evidence>
<dbReference type="InterPro" id="IPR036322">
    <property type="entry name" value="WD40_repeat_dom_sf"/>
</dbReference>
<evidence type="ECO:0000259" key="10">
    <source>
        <dbReference type="Pfam" id="PF12894"/>
    </source>
</evidence>
<dbReference type="InterPro" id="IPR036649">
    <property type="entry name" value="Pyrophosphatase_sf"/>
</dbReference>
<dbReference type="Gene3D" id="3.90.80.10">
    <property type="entry name" value="Inorganic pyrophosphatase"/>
    <property type="match status" value="1"/>
</dbReference>
<accession>A0A1W0A040</accession>
<evidence type="ECO:0000256" key="2">
    <source>
        <dbReference type="ARBA" id="ARBA00006220"/>
    </source>
</evidence>
<dbReference type="PROSITE" id="PS50082">
    <property type="entry name" value="WD_REPEATS_2"/>
    <property type="match status" value="3"/>
</dbReference>
<evidence type="ECO:0000256" key="8">
    <source>
        <dbReference type="ARBA" id="ARBA00022842"/>
    </source>
</evidence>
<protein>
    <recommendedName>
        <fullName evidence="3">inorganic diphosphatase</fullName>
        <ecNumber evidence="3">3.6.1.1</ecNumber>
    </recommendedName>
</protein>
<feature type="repeat" description="WD" evidence="9">
    <location>
        <begin position="326"/>
        <end position="362"/>
    </location>
</feature>
<dbReference type="PROSITE" id="PS00678">
    <property type="entry name" value="WD_REPEATS_1"/>
    <property type="match status" value="1"/>
</dbReference>
<dbReference type="InterPro" id="IPR024977">
    <property type="entry name" value="Apc4-like_WD40_dom"/>
</dbReference>
<dbReference type="GO" id="GO:0000287">
    <property type="term" value="F:magnesium ion binding"/>
    <property type="evidence" value="ECO:0007669"/>
    <property type="project" value="InterPro"/>
</dbReference>
<feature type="repeat" description="WD" evidence="9">
    <location>
        <begin position="99"/>
        <end position="140"/>
    </location>
</feature>
<dbReference type="EMBL" id="JNBS01000815">
    <property type="protein sequence ID" value="OQS03653.1"/>
    <property type="molecule type" value="Genomic_DNA"/>
</dbReference>
<dbReference type="Proteomes" id="UP000243217">
    <property type="component" value="Unassembled WGS sequence"/>
</dbReference>
<dbReference type="InterPro" id="IPR020472">
    <property type="entry name" value="WD40_PAC1"/>
</dbReference>
<evidence type="ECO:0000256" key="6">
    <source>
        <dbReference type="ARBA" id="ARBA00022737"/>
    </source>
</evidence>
<evidence type="ECO:0000313" key="12">
    <source>
        <dbReference type="Proteomes" id="UP000243217"/>
    </source>
</evidence>
<dbReference type="InterPro" id="IPR015943">
    <property type="entry name" value="WD40/YVTN_repeat-like_dom_sf"/>
</dbReference>
<dbReference type="SUPFAM" id="SSF50324">
    <property type="entry name" value="Inorganic pyrophosphatase"/>
    <property type="match status" value="1"/>
</dbReference>
<dbReference type="PROSITE" id="PS50294">
    <property type="entry name" value="WD_REPEATS_REGION"/>
    <property type="match status" value="2"/>
</dbReference>
<keyword evidence="5" id="KW-0479">Metal-binding</keyword>
<reference evidence="11 12" key="1">
    <citation type="journal article" date="2014" name="Genome Biol. Evol.">
        <title>The secreted proteins of Achlya hypogyna and Thraustotheca clavata identify the ancestral oomycete secretome and reveal gene acquisitions by horizontal gene transfer.</title>
        <authorList>
            <person name="Misner I."/>
            <person name="Blouin N."/>
            <person name="Leonard G."/>
            <person name="Richards T.A."/>
            <person name="Lane C.E."/>
        </authorList>
    </citation>
    <scope>NUCLEOTIDE SEQUENCE [LARGE SCALE GENOMIC DNA]</scope>
    <source>
        <strain evidence="11 12">ATCC 34112</strain>
    </source>
</reference>